<evidence type="ECO:0000313" key="6">
    <source>
        <dbReference type="RefSeq" id="XP_030521646.2"/>
    </source>
</evidence>
<dbReference type="KEGG" id="rarg:115734832"/>
<feature type="region of interest" description="Disordered" evidence="3">
    <location>
        <begin position="528"/>
        <end position="548"/>
    </location>
</feature>
<dbReference type="AlphaFoldDB" id="A0A8B8NGP7"/>
<evidence type="ECO:0000313" key="7">
    <source>
        <dbReference type="RefSeq" id="XP_048137671.1"/>
    </source>
</evidence>
<protein>
    <submittedName>
        <fullName evidence="6 7">Uncharacterized protein LOC115734832 isoform X1</fullName>
    </submittedName>
</protein>
<keyword evidence="5" id="KW-1185">Reference proteome</keyword>
<name>A0A8B8NGP7_9MYRT</name>
<gene>
    <name evidence="6 7" type="primary">LOC115734832</name>
</gene>
<dbReference type="RefSeq" id="XP_048137671.1">
    <property type="nucleotide sequence ID" value="XM_048281714.1"/>
</dbReference>
<dbReference type="Proteomes" id="UP000827889">
    <property type="component" value="Chromosome 7"/>
</dbReference>
<comment type="subcellular location">
    <subcellularLocation>
        <location evidence="1">Nucleus</location>
    </subcellularLocation>
</comment>
<evidence type="ECO:0000256" key="1">
    <source>
        <dbReference type="ARBA" id="ARBA00004123"/>
    </source>
</evidence>
<feature type="compositionally biased region" description="Basic and acidic residues" evidence="3">
    <location>
        <begin position="1"/>
        <end position="17"/>
    </location>
</feature>
<dbReference type="GeneID" id="115734832"/>
<dbReference type="InterPro" id="IPR012935">
    <property type="entry name" value="NuBaID_N"/>
</dbReference>
<feature type="region of interest" description="Disordered" evidence="3">
    <location>
        <begin position="462"/>
        <end position="485"/>
    </location>
</feature>
<evidence type="ECO:0000313" key="5">
    <source>
        <dbReference type="Proteomes" id="UP000827889"/>
    </source>
</evidence>
<feature type="region of interest" description="Disordered" evidence="3">
    <location>
        <begin position="1"/>
        <end position="42"/>
    </location>
</feature>
<dbReference type="RefSeq" id="XP_030521646.2">
    <property type="nucleotide sequence ID" value="XM_030665786.2"/>
</dbReference>
<feature type="compositionally biased region" description="Basic and acidic residues" evidence="3">
    <location>
        <begin position="463"/>
        <end position="476"/>
    </location>
</feature>
<dbReference type="PANTHER" id="PTHR15835:SF6">
    <property type="entry name" value="ZINC FINGER C3HC-TYPE PROTEIN 1"/>
    <property type="match status" value="1"/>
</dbReference>
<evidence type="ECO:0000256" key="3">
    <source>
        <dbReference type="SAM" id="MobiDB-lite"/>
    </source>
</evidence>
<evidence type="ECO:0000259" key="4">
    <source>
        <dbReference type="Pfam" id="PF07967"/>
    </source>
</evidence>
<organism evidence="5 6">
    <name type="scientific">Rhodamnia argentea</name>
    <dbReference type="NCBI Taxonomy" id="178133"/>
    <lineage>
        <taxon>Eukaryota</taxon>
        <taxon>Viridiplantae</taxon>
        <taxon>Streptophyta</taxon>
        <taxon>Embryophyta</taxon>
        <taxon>Tracheophyta</taxon>
        <taxon>Spermatophyta</taxon>
        <taxon>Magnoliopsida</taxon>
        <taxon>eudicotyledons</taxon>
        <taxon>Gunneridae</taxon>
        <taxon>Pentapetalae</taxon>
        <taxon>rosids</taxon>
        <taxon>malvids</taxon>
        <taxon>Myrtales</taxon>
        <taxon>Myrtaceae</taxon>
        <taxon>Myrtoideae</taxon>
        <taxon>Myrteae</taxon>
        <taxon>Australasian group</taxon>
        <taxon>Rhodamnia</taxon>
    </lineage>
</organism>
<dbReference type="Pfam" id="PF07967">
    <property type="entry name" value="zf-C3HC"/>
    <property type="match status" value="1"/>
</dbReference>
<reference evidence="6 7" key="1">
    <citation type="submission" date="2025-05" db="UniProtKB">
        <authorList>
            <consortium name="RefSeq"/>
        </authorList>
    </citation>
    <scope>IDENTIFICATION</scope>
    <source>
        <tissue evidence="6 7">Leaf</tissue>
    </source>
</reference>
<accession>A0A8B8NGP7</accession>
<dbReference type="PANTHER" id="PTHR15835">
    <property type="entry name" value="NUCLEAR-INTERACTING PARTNER OF ALK"/>
    <property type="match status" value="1"/>
</dbReference>
<proteinExistence type="predicted"/>
<dbReference type="GO" id="GO:0005634">
    <property type="term" value="C:nucleus"/>
    <property type="evidence" value="ECO:0007669"/>
    <property type="project" value="UniProtKB-SubCell"/>
</dbReference>
<feature type="compositionally biased region" description="Low complexity" evidence="3">
    <location>
        <begin position="24"/>
        <end position="34"/>
    </location>
</feature>
<evidence type="ECO:0000256" key="2">
    <source>
        <dbReference type="ARBA" id="ARBA00023242"/>
    </source>
</evidence>
<feature type="domain" description="C3HC-type" evidence="4">
    <location>
        <begin position="78"/>
        <end position="203"/>
    </location>
</feature>
<keyword evidence="2" id="KW-0539">Nucleus</keyword>
<sequence length="650" mass="71045">MAQDSEKRFHSIMDKLFHSPPTTPSSSLPGSQLSRGRKRPNPASGLALVDAISGVDVENEVQILRPPAGSSQAPECRPWDRGDLMRRLSTFKSMTWFAKPKAVSALNCARRGWVNVDMDTIACEACGARVLFSTPLSWSREQVEKAALVFSLKLDNGHKSLCPWIDNACDESLAQFPPTPPPVLVNQFRQRYISLLQLLALPVISSSAIQSMMSPQLDNFLRDFSILKCDNVSPGLSLVKYTGDGYDQDSSILYYQAIKLICLCGWEPRSLPYVVIGKDTNTADSSCGISDKESTLICCDSTGNNNTAGANENYRDLKDSLFDPASVVLECKLCGASVGLWAFPAIPRPLEILRLVGLTELDDGKNSSTHESVQGNLIDIRTNFLDTTSNSQTPSNETSSNLNLSIAGGPPPTQQNFKATISLPVIGRNIIARLSSDSDLRSRLYSVQAENQLLLEAPTLCEQNKESTEETDRCTTDEQPPLNPDITVTGGIDAHATSESVSLCSQEVSSVAHAEDFGEEQTCFKVQNNSSSESSCREGHGDDNENGVPAKKELVASTAENITKHLSGDEGRQFDPVRQHRHFCPWISPTGGAMPGWQHTLSALHREKDVSDSVTTRSPSWDSFIKVDDPVTSVRRLFTSKRMKSTHSSS</sequence>
<dbReference type="GO" id="GO:0008270">
    <property type="term" value="F:zinc ion binding"/>
    <property type="evidence" value="ECO:0007669"/>
    <property type="project" value="InterPro"/>
</dbReference>